<protein>
    <recommendedName>
        <fullName evidence="1">Phospholipase D-like domain-containing protein</fullName>
    </recommendedName>
</protein>
<organism evidence="2 3">
    <name type="scientific">Pararobbsia alpina</name>
    <dbReference type="NCBI Taxonomy" id="621374"/>
    <lineage>
        <taxon>Bacteria</taxon>
        <taxon>Pseudomonadati</taxon>
        <taxon>Pseudomonadota</taxon>
        <taxon>Betaproteobacteria</taxon>
        <taxon>Burkholderiales</taxon>
        <taxon>Burkholderiaceae</taxon>
        <taxon>Pararobbsia</taxon>
    </lineage>
</organism>
<dbReference type="AlphaFoldDB" id="A0A6S7BF71"/>
<evidence type="ECO:0000313" key="3">
    <source>
        <dbReference type="Proteomes" id="UP000494115"/>
    </source>
</evidence>
<gene>
    <name evidence="2" type="ORF">LMG28138_04363</name>
</gene>
<sequence>MKDALIESKGREIQLIQEPKLHAKVLAWDDDTVVISSQNWLSADPADSKLRKEIGVFVQAQGIARDLINDFEASQLTKSQVTS</sequence>
<name>A0A6S7BF71_9BURK</name>
<accession>A0A6S7BF71</accession>
<evidence type="ECO:0000259" key="1">
    <source>
        <dbReference type="Pfam" id="PF13091"/>
    </source>
</evidence>
<feature type="domain" description="Phospholipase D-like" evidence="1">
    <location>
        <begin position="7"/>
        <end position="73"/>
    </location>
</feature>
<evidence type="ECO:0000313" key="2">
    <source>
        <dbReference type="EMBL" id="CAB3798030.1"/>
    </source>
</evidence>
<dbReference type="RefSeq" id="WP_175106882.1">
    <property type="nucleotide sequence ID" value="NZ_CADIKM010000028.1"/>
</dbReference>
<reference evidence="2 3" key="1">
    <citation type="submission" date="2020-04" db="EMBL/GenBank/DDBJ databases">
        <authorList>
            <person name="De Canck E."/>
        </authorList>
    </citation>
    <scope>NUCLEOTIDE SEQUENCE [LARGE SCALE GENOMIC DNA]</scope>
    <source>
        <strain evidence="2 3">LMG 28138</strain>
    </source>
</reference>
<dbReference type="Proteomes" id="UP000494115">
    <property type="component" value="Unassembled WGS sequence"/>
</dbReference>
<dbReference type="EMBL" id="CADIKM010000028">
    <property type="protein sequence ID" value="CAB3798030.1"/>
    <property type="molecule type" value="Genomic_DNA"/>
</dbReference>
<dbReference type="Gene3D" id="3.30.870.10">
    <property type="entry name" value="Endonuclease Chain A"/>
    <property type="match status" value="1"/>
</dbReference>
<dbReference type="Pfam" id="PF13091">
    <property type="entry name" value="PLDc_2"/>
    <property type="match status" value="1"/>
</dbReference>
<proteinExistence type="predicted"/>
<dbReference type="InterPro" id="IPR025202">
    <property type="entry name" value="PLD-like_dom"/>
</dbReference>
<dbReference type="SUPFAM" id="SSF56024">
    <property type="entry name" value="Phospholipase D/nuclease"/>
    <property type="match status" value="1"/>
</dbReference>
<keyword evidence="3" id="KW-1185">Reference proteome</keyword>